<dbReference type="EMBL" id="JAAZSQ010000020">
    <property type="protein sequence ID" value="NKX56142.1"/>
    <property type="molecule type" value="Genomic_DNA"/>
</dbReference>
<evidence type="ECO:0008006" key="3">
    <source>
        <dbReference type="Google" id="ProtNLM"/>
    </source>
</evidence>
<comment type="caution">
    <text evidence="1">The sequence shown here is derived from an EMBL/GenBank/DDBJ whole genome shotgun (WGS) entry which is preliminary data.</text>
</comment>
<evidence type="ECO:0000313" key="1">
    <source>
        <dbReference type="EMBL" id="NKX56142.1"/>
    </source>
</evidence>
<dbReference type="AlphaFoldDB" id="A0A7X6HFD4"/>
<accession>A0A7X6HFD4</accession>
<dbReference type="Proteomes" id="UP000544090">
    <property type="component" value="Unassembled WGS sequence"/>
</dbReference>
<evidence type="ECO:0000313" key="2">
    <source>
        <dbReference type="Proteomes" id="UP000544090"/>
    </source>
</evidence>
<gene>
    <name evidence="1" type="ORF">HGG74_16700</name>
</gene>
<sequence length="87" mass="9594">MLDKGKADHLMSTRLDRVFRAVSDFAGRRRAVDRETVAFIRQAKDNGDSLRKIADALTAADLPTPQGGKRWYASSVKPALDIYGAES</sequence>
<name>A0A7X6HFD4_9MICC</name>
<proteinExistence type="predicted"/>
<protein>
    <recommendedName>
        <fullName evidence="3">Recombinase</fullName>
    </recommendedName>
</protein>
<organism evidence="1 2">
    <name type="scientific">Arthrobacter mobilis</name>
    <dbReference type="NCBI Taxonomy" id="2724944"/>
    <lineage>
        <taxon>Bacteria</taxon>
        <taxon>Bacillati</taxon>
        <taxon>Actinomycetota</taxon>
        <taxon>Actinomycetes</taxon>
        <taxon>Micrococcales</taxon>
        <taxon>Micrococcaceae</taxon>
        <taxon>Arthrobacter</taxon>
    </lineage>
</organism>
<reference evidence="1 2" key="1">
    <citation type="submission" date="2020-04" db="EMBL/GenBank/DDBJ databases">
        <title>Arthrobacter sp. nov.</title>
        <authorList>
            <person name="Liu S."/>
        </authorList>
    </citation>
    <scope>NUCLEOTIDE SEQUENCE [LARGE SCALE GENOMIC DNA]</scope>
    <source>
        <strain evidence="1 2">E918</strain>
    </source>
</reference>
<keyword evidence="2" id="KW-1185">Reference proteome</keyword>